<dbReference type="EMBL" id="LAVV01006977">
    <property type="protein sequence ID" value="KNZ57563.1"/>
    <property type="molecule type" value="Genomic_DNA"/>
</dbReference>
<organism evidence="1 2">
    <name type="scientific">Puccinia sorghi</name>
    <dbReference type="NCBI Taxonomy" id="27349"/>
    <lineage>
        <taxon>Eukaryota</taxon>
        <taxon>Fungi</taxon>
        <taxon>Dikarya</taxon>
        <taxon>Basidiomycota</taxon>
        <taxon>Pucciniomycotina</taxon>
        <taxon>Pucciniomycetes</taxon>
        <taxon>Pucciniales</taxon>
        <taxon>Pucciniaceae</taxon>
        <taxon>Puccinia</taxon>
    </lineage>
</organism>
<sequence>MNTEDPKQMRDPLRILAPKPLVGCIRGRFQANYSISEAWKGSATTRTRGNRPSDYWRGCTTGRLSPVKGVTCFGLPKREKPGLATFGEVPLLVTIKVLFTLRNITQAPLRINNKIFLSYYVLSISFYIKYPLDIAHYSLSTFPELPKGLEVSILGIRQADNTIIFPEGWRDTYEFHFWPILIHNCNQSSRICTLFGLKYRVECLYKMIRDMTGLMIDYNLRPEWTEEKNKSGNSRMRKETTYEIKRQTFLETVEYEDDEVREQDSVEKLSEIAEGMIESVEGGLMMRMMFKEDFNHDQPSHEYFKAVRMLRVLTCERRPMRRDGLHIKFGRTSFLPLVAQNAFDVSSDHHTGLKIFPWYIFFLPSPFAEFFNPVIFPTHQPLHALALTTSSHQHLSVHFEQAHAGQLYQNACSTASFWLVRLSGISTRTTTIISSGSEIVVVEELIQSNKINNFVIISSLKIIYILPGIGISGVLQVTILNYASNPAWEVCSNLTKVVPFFFVSIAAMMYSLKSIRNNHFSSYNSFFESSRIYPVVVRYATLYKYSPKFVFYYFLMCFLSTIKSKILCEHGLDNCLALDDWKNKEASCMTKFFPVFCFNRPTNHHPPRISAILPQKQIQELSLPQFSIWRDKRTKGQQSRRPPKSNNNQFPRFGILWISHFLTSIRGQFLALHFQVPSCIYLIFLV</sequence>
<gene>
    <name evidence="1" type="ORF">VP01_2126g3</name>
</gene>
<dbReference type="AlphaFoldDB" id="A0A0L6V9X3"/>
<evidence type="ECO:0000313" key="2">
    <source>
        <dbReference type="Proteomes" id="UP000037035"/>
    </source>
</evidence>
<protein>
    <submittedName>
        <fullName evidence="1">Uncharacterized protein</fullName>
    </submittedName>
</protein>
<dbReference type="VEuPathDB" id="FungiDB:VP01_2126g3"/>
<evidence type="ECO:0000313" key="1">
    <source>
        <dbReference type="EMBL" id="KNZ57563.1"/>
    </source>
</evidence>
<proteinExistence type="predicted"/>
<comment type="caution">
    <text evidence="1">The sequence shown here is derived from an EMBL/GenBank/DDBJ whole genome shotgun (WGS) entry which is preliminary data.</text>
</comment>
<keyword evidence="2" id="KW-1185">Reference proteome</keyword>
<accession>A0A0L6V9X3</accession>
<name>A0A0L6V9X3_9BASI</name>
<reference evidence="1 2" key="1">
    <citation type="submission" date="2015-08" db="EMBL/GenBank/DDBJ databases">
        <title>Next Generation Sequencing and Analysis of the Genome of Puccinia sorghi L Schw, the Causal Agent of Maize Common Rust.</title>
        <authorList>
            <person name="Rochi L."/>
            <person name="Burguener G."/>
            <person name="Darino M."/>
            <person name="Turjanski A."/>
            <person name="Kreff E."/>
            <person name="Dieguez M.J."/>
            <person name="Sacco F."/>
        </authorList>
    </citation>
    <scope>NUCLEOTIDE SEQUENCE [LARGE SCALE GENOMIC DNA]</scope>
    <source>
        <strain evidence="1 2">RO10H11247</strain>
    </source>
</reference>
<dbReference type="Proteomes" id="UP000037035">
    <property type="component" value="Unassembled WGS sequence"/>
</dbReference>